<keyword evidence="3" id="KW-1185">Reference proteome</keyword>
<dbReference type="AlphaFoldDB" id="A0A913XXF6"/>
<sequence length="128" mass="14913">KCSIYTSHIPVDSETPVEKESAEETNESNEKKEDKPADKKTQKLIADLKRCRIQMQNTRKSIEKPPVKPFSPDIFNSLSPYYNIYTVNYLLKDLENKDENPMRQPWGHRATALGVLDPQIAWRMDKYV</sequence>
<dbReference type="OrthoDB" id="5975019at2759"/>
<reference evidence="2" key="1">
    <citation type="submission" date="2022-11" db="UniProtKB">
        <authorList>
            <consortium name="EnsemblMetazoa"/>
        </authorList>
    </citation>
    <scope>IDENTIFICATION</scope>
</reference>
<name>A0A913XXF6_EXADI</name>
<accession>A0A913XXF6</accession>
<evidence type="ECO:0000313" key="2">
    <source>
        <dbReference type="EnsemblMetazoa" id="XP_020910744.1"/>
    </source>
</evidence>
<dbReference type="Proteomes" id="UP000887567">
    <property type="component" value="Unplaced"/>
</dbReference>
<feature type="compositionally biased region" description="Basic and acidic residues" evidence="1">
    <location>
        <begin position="16"/>
        <end position="42"/>
    </location>
</feature>
<evidence type="ECO:0000256" key="1">
    <source>
        <dbReference type="SAM" id="MobiDB-lite"/>
    </source>
</evidence>
<dbReference type="GeneID" id="110248548"/>
<dbReference type="EnsemblMetazoa" id="XM_021055085.2">
    <property type="protein sequence ID" value="XP_020910744.1"/>
    <property type="gene ID" value="LOC110248548"/>
</dbReference>
<protein>
    <submittedName>
        <fullName evidence="2">Uncharacterized protein</fullName>
    </submittedName>
</protein>
<proteinExistence type="predicted"/>
<dbReference type="RefSeq" id="XP_020910744.1">
    <property type="nucleotide sequence ID" value="XM_021055085.2"/>
</dbReference>
<dbReference type="KEGG" id="epa:110248548"/>
<evidence type="ECO:0000313" key="3">
    <source>
        <dbReference type="Proteomes" id="UP000887567"/>
    </source>
</evidence>
<organism evidence="2 3">
    <name type="scientific">Exaiptasia diaphana</name>
    <name type="common">Tropical sea anemone</name>
    <name type="synonym">Aiptasia pulchella</name>
    <dbReference type="NCBI Taxonomy" id="2652724"/>
    <lineage>
        <taxon>Eukaryota</taxon>
        <taxon>Metazoa</taxon>
        <taxon>Cnidaria</taxon>
        <taxon>Anthozoa</taxon>
        <taxon>Hexacorallia</taxon>
        <taxon>Actiniaria</taxon>
        <taxon>Aiptasiidae</taxon>
        <taxon>Exaiptasia</taxon>
    </lineage>
</organism>
<feature type="region of interest" description="Disordered" evidence="1">
    <location>
        <begin position="1"/>
        <end position="42"/>
    </location>
</feature>